<dbReference type="Gene3D" id="3.90.1300.10">
    <property type="entry name" value="Amidase signature (AS) domain"/>
    <property type="match status" value="1"/>
</dbReference>
<dbReference type="Gene3D" id="1.20.58.1700">
    <property type="match status" value="1"/>
</dbReference>
<sequence length="512" mass="54480">MDLSIAKLQAAYRQEHLTPSGVIHEIYGKLGTGNIFVCLTPLEDLLHRCRQLEEQEPYRRGALYGVPFAVKDNIDALPLPTTAACEAYKFTPSASAPCVQALIEAGAIMVGKTNMDQFATGLVGTRTPYGVAKNAFDSRFIPGGSSSGSGAALGAGLVTFALGTDTAGSGRIPAGMNGCVGVKPTVGRVSTSGVVPACRSLDCVTVFAQSVDDGAAVVKLMQAGGLQLADPNWRPPPQPAAPLPSRQSFRFAVPGPEFLDFSGPGGLLVKAKYEALFAEAIQRLLSLGGQQVSIDFSPFAQTARLLYESAFVAERYSGIRQFLESGPTPPTVESVTSDPRLEKVIGAIIGGAGNFVAADVYDGLATLNVLRGRARVEMHKFDVLLVPTTLHHYTIEEIAEQEVHAEKVSWGRNANLGRFTNFANLLDLCGLAVPSGLLRHEAREPDSNHATAEERRRWQQLKASGDLSVVLPFGVTFLARAWQDEFLWDLAAAFHKQSGLGSGPVGHGVAPK</sequence>
<evidence type="ECO:0000313" key="3">
    <source>
        <dbReference type="Proteomes" id="UP001489004"/>
    </source>
</evidence>
<dbReference type="AlphaFoldDB" id="A0AAW1QEI4"/>
<gene>
    <name evidence="2" type="ORF">WJX72_002684</name>
</gene>
<dbReference type="GO" id="GO:0003824">
    <property type="term" value="F:catalytic activity"/>
    <property type="evidence" value="ECO:0007669"/>
    <property type="project" value="InterPro"/>
</dbReference>
<dbReference type="EMBL" id="JALJOR010000003">
    <property type="protein sequence ID" value="KAK9819810.1"/>
    <property type="molecule type" value="Genomic_DNA"/>
</dbReference>
<dbReference type="InterPro" id="IPR023631">
    <property type="entry name" value="Amidase_dom"/>
</dbReference>
<dbReference type="InterPro" id="IPR000120">
    <property type="entry name" value="Amidase"/>
</dbReference>
<proteinExistence type="predicted"/>
<evidence type="ECO:0000259" key="1">
    <source>
        <dbReference type="Pfam" id="PF01425"/>
    </source>
</evidence>
<feature type="domain" description="Amidase" evidence="1">
    <location>
        <begin position="43"/>
        <end position="485"/>
    </location>
</feature>
<evidence type="ECO:0000313" key="2">
    <source>
        <dbReference type="EMBL" id="KAK9819810.1"/>
    </source>
</evidence>
<accession>A0AAW1QEI4</accession>
<dbReference type="InterPro" id="IPR036928">
    <property type="entry name" value="AS_sf"/>
</dbReference>
<protein>
    <recommendedName>
        <fullName evidence="1">Amidase domain-containing protein</fullName>
    </recommendedName>
</protein>
<dbReference type="PANTHER" id="PTHR11895">
    <property type="entry name" value="TRANSAMIDASE"/>
    <property type="match status" value="1"/>
</dbReference>
<comment type="caution">
    <text evidence="2">The sequence shown here is derived from an EMBL/GenBank/DDBJ whole genome shotgun (WGS) entry which is preliminary data.</text>
</comment>
<name>A0AAW1QEI4_9CHLO</name>
<organism evidence="2 3">
    <name type="scientific">[Myrmecia] bisecta</name>
    <dbReference type="NCBI Taxonomy" id="41462"/>
    <lineage>
        <taxon>Eukaryota</taxon>
        <taxon>Viridiplantae</taxon>
        <taxon>Chlorophyta</taxon>
        <taxon>core chlorophytes</taxon>
        <taxon>Trebouxiophyceae</taxon>
        <taxon>Trebouxiales</taxon>
        <taxon>Trebouxiaceae</taxon>
        <taxon>Myrmecia</taxon>
    </lineage>
</organism>
<dbReference type="PANTHER" id="PTHR11895:SF169">
    <property type="entry name" value="GLUTAMYL-TRNA(GLN) AMIDOTRANSFERASE"/>
    <property type="match status" value="1"/>
</dbReference>
<reference evidence="2 3" key="1">
    <citation type="journal article" date="2024" name="Nat. Commun.">
        <title>Phylogenomics reveals the evolutionary origins of lichenization in chlorophyte algae.</title>
        <authorList>
            <person name="Puginier C."/>
            <person name="Libourel C."/>
            <person name="Otte J."/>
            <person name="Skaloud P."/>
            <person name="Haon M."/>
            <person name="Grisel S."/>
            <person name="Petersen M."/>
            <person name="Berrin J.G."/>
            <person name="Delaux P.M."/>
            <person name="Dal Grande F."/>
            <person name="Keller J."/>
        </authorList>
    </citation>
    <scope>NUCLEOTIDE SEQUENCE [LARGE SCALE GENOMIC DNA]</scope>
    <source>
        <strain evidence="2 3">SAG 2043</strain>
    </source>
</reference>
<keyword evidence="3" id="KW-1185">Reference proteome</keyword>
<dbReference type="Proteomes" id="UP001489004">
    <property type="component" value="Unassembled WGS sequence"/>
</dbReference>
<dbReference type="Pfam" id="PF01425">
    <property type="entry name" value="Amidase"/>
    <property type="match status" value="1"/>
</dbReference>
<dbReference type="SUPFAM" id="SSF75304">
    <property type="entry name" value="Amidase signature (AS) enzymes"/>
    <property type="match status" value="1"/>
</dbReference>